<feature type="signal peptide" evidence="2">
    <location>
        <begin position="1"/>
        <end position="19"/>
    </location>
</feature>
<evidence type="ECO:0000256" key="2">
    <source>
        <dbReference type="SAM" id="SignalP"/>
    </source>
</evidence>
<evidence type="ECO:0008006" key="5">
    <source>
        <dbReference type="Google" id="ProtNLM"/>
    </source>
</evidence>
<reference evidence="3" key="1">
    <citation type="submission" date="2021-03" db="EMBL/GenBank/DDBJ databases">
        <title>Sagittula salina sp. nov. strain M10.9X isolated from the marine waste.</title>
        <authorList>
            <person name="Satari L."/>
            <person name="Molina-Menor E."/>
            <person name="Vidal-Verdu A."/>
            <person name="Pascual J."/>
            <person name="Pereto J."/>
            <person name="Porcar M."/>
        </authorList>
    </citation>
    <scope>NUCLEOTIDE SEQUENCE</scope>
    <source>
        <strain evidence="3">M10.9X</strain>
    </source>
</reference>
<feature type="transmembrane region" description="Helical" evidence="1">
    <location>
        <begin position="43"/>
        <end position="65"/>
    </location>
</feature>
<keyword evidence="1" id="KW-0812">Transmembrane</keyword>
<proteinExistence type="predicted"/>
<organism evidence="3 4">
    <name type="scientific">Sagittula salina</name>
    <dbReference type="NCBI Taxonomy" id="2820268"/>
    <lineage>
        <taxon>Bacteria</taxon>
        <taxon>Pseudomonadati</taxon>
        <taxon>Pseudomonadota</taxon>
        <taxon>Alphaproteobacteria</taxon>
        <taxon>Rhodobacterales</taxon>
        <taxon>Roseobacteraceae</taxon>
        <taxon>Sagittula</taxon>
    </lineage>
</organism>
<comment type="caution">
    <text evidence="3">The sequence shown here is derived from an EMBL/GenBank/DDBJ whole genome shotgun (WGS) entry which is preliminary data.</text>
</comment>
<dbReference type="Proteomes" id="UP000675940">
    <property type="component" value="Unassembled WGS sequence"/>
</dbReference>
<keyword evidence="2" id="KW-0732">Signal</keyword>
<gene>
    <name evidence="3" type="ORF">J5474_05660</name>
</gene>
<dbReference type="RefSeq" id="WP_209359824.1">
    <property type="nucleotide sequence ID" value="NZ_JAGISH010000002.1"/>
</dbReference>
<evidence type="ECO:0000256" key="1">
    <source>
        <dbReference type="SAM" id="Phobius"/>
    </source>
</evidence>
<keyword evidence="4" id="KW-1185">Reference proteome</keyword>
<dbReference type="EMBL" id="JAGISH010000002">
    <property type="protein sequence ID" value="MBP0481980.1"/>
    <property type="molecule type" value="Genomic_DNA"/>
</dbReference>
<sequence>MIRIFVAAVFATAATISQAGSYDAPSEPPMMPPVVIEEEAASSSAPSAGLVLGLMTIIVFSAAVAN</sequence>
<dbReference type="AlphaFoldDB" id="A0A940MLJ6"/>
<keyword evidence="1" id="KW-1133">Transmembrane helix</keyword>
<name>A0A940MLJ6_9RHOB</name>
<feature type="chain" id="PRO_5037864931" description="Ferrochelatase" evidence="2">
    <location>
        <begin position="20"/>
        <end position="66"/>
    </location>
</feature>
<keyword evidence="1" id="KW-0472">Membrane</keyword>
<evidence type="ECO:0000313" key="4">
    <source>
        <dbReference type="Proteomes" id="UP000675940"/>
    </source>
</evidence>
<accession>A0A940MLJ6</accession>
<protein>
    <recommendedName>
        <fullName evidence="5">Ferrochelatase</fullName>
    </recommendedName>
</protein>
<evidence type="ECO:0000313" key="3">
    <source>
        <dbReference type="EMBL" id="MBP0481980.1"/>
    </source>
</evidence>